<dbReference type="PANTHER" id="PTHR11102">
    <property type="entry name" value="SEL-1-LIKE PROTEIN"/>
    <property type="match status" value="1"/>
</dbReference>
<keyword evidence="3" id="KW-1185">Reference proteome</keyword>
<comment type="caution">
    <text evidence="2">The sequence shown here is derived from an EMBL/GenBank/DDBJ whole genome shotgun (WGS) entry which is preliminary data.</text>
</comment>
<comment type="similarity">
    <text evidence="1">Belongs to the sel-1 family.</text>
</comment>
<proteinExistence type="inferred from homology"/>
<name>A0A9N9E4U2_9GLOM</name>
<accession>A0A9N9E4U2</accession>
<evidence type="ECO:0000256" key="1">
    <source>
        <dbReference type="ARBA" id="ARBA00038101"/>
    </source>
</evidence>
<dbReference type="Gene3D" id="1.25.40.10">
    <property type="entry name" value="Tetratricopeptide repeat domain"/>
    <property type="match status" value="1"/>
</dbReference>
<dbReference type="OrthoDB" id="2384430at2759"/>
<dbReference type="InterPro" id="IPR050767">
    <property type="entry name" value="Sel1_AlgK"/>
</dbReference>
<dbReference type="SUPFAM" id="SSF81901">
    <property type="entry name" value="HCP-like"/>
    <property type="match status" value="1"/>
</dbReference>
<gene>
    <name evidence="2" type="ORF">AMORRO_LOCUS10297</name>
</gene>
<evidence type="ECO:0000313" key="2">
    <source>
        <dbReference type="EMBL" id="CAG8658452.1"/>
    </source>
</evidence>
<dbReference type="PANTHER" id="PTHR11102:SF160">
    <property type="entry name" value="ERAD-ASSOCIATED E3 UBIQUITIN-PROTEIN LIGASE COMPONENT HRD3"/>
    <property type="match status" value="1"/>
</dbReference>
<dbReference type="InterPro" id="IPR011990">
    <property type="entry name" value="TPR-like_helical_dom_sf"/>
</dbReference>
<dbReference type="InterPro" id="IPR006597">
    <property type="entry name" value="Sel1-like"/>
</dbReference>
<protein>
    <submittedName>
        <fullName evidence="2">3704_t:CDS:1</fullName>
    </submittedName>
</protein>
<reference evidence="2" key="1">
    <citation type="submission" date="2021-06" db="EMBL/GenBank/DDBJ databases">
        <authorList>
            <person name="Kallberg Y."/>
            <person name="Tangrot J."/>
            <person name="Rosling A."/>
        </authorList>
    </citation>
    <scope>NUCLEOTIDE SEQUENCE</scope>
    <source>
        <strain evidence="2">CL551</strain>
    </source>
</reference>
<organism evidence="2 3">
    <name type="scientific">Acaulospora morrowiae</name>
    <dbReference type="NCBI Taxonomy" id="94023"/>
    <lineage>
        <taxon>Eukaryota</taxon>
        <taxon>Fungi</taxon>
        <taxon>Fungi incertae sedis</taxon>
        <taxon>Mucoromycota</taxon>
        <taxon>Glomeromycotina</taxon>
        <taxon>Glomeromycetes</taxon>
        <taxon>Diversisporales</taxon>
        <taxon>Acaulosporaceae</taxon>
        <taxon>Acaulospora</taxon>
    </lineage>
</organism>
<dbReference type="EMBL" id="CAJVPV010011151">
    <property type="protein sequence ID" value="CAG8658452.1"/>
    <property type="molecule type" value="Genomic_DNA"/>
</dbReference>
<sequence length="169" mass="19590">MNTHYSVDQVISLHKRQRFKEAFPLFHQLALKGDSLACYYAGLYLYEGGYGVEKNEIEALQLFYKSAISNNVLGWYMYANACLYGNYYSRKEGLKYLKKSADENHPDALYMLSQIFLNGEHGYEIDNDKYEGYLTKAANHGSEKAQKELATLRKDKMSRDIKFLRGHLI</sequence>
<dbReference type="Proteomes" id="UP000789342">
    <property type="component" value="Unassembled WGS sequence"/>
</dbReference>
<evidence type="ECO:0000313" key="3">
    <source>
        <dbReference type="Proteomes" id="UP000789342"/>
    </source>
</evidence>
<dbReference type="AlphaFoldDB" id="A0A9N9E4U2"/>
<dbReference type="Pfam" id="PF08238">
    <property type="entry name" value="Sel1"/>
    <property type="match status" value="3"/>
</dbReference>
<dbReference type="SMART" id="SM00671">
    <property type="entry name" value="SEL1"/>
    <property type="match status" value="3"/>
</dbReference>